<comment type="caution">
    <text evidence="1">The sequence shown here is derived from an EMBL/GenBank/DDBJ whole genome shotgun (WGS) entry which is preliminary data.</text>
</comment>
<reference evidence="1 2" key="1">
    <citation type="submission" date="2017-04" db="EMBL/GenBank/DDBJ databases">
        <title>High diversity of culturable Acinetobacter species in natural soil and water ecosystems.</title>
        <authorList>
            <person name="Nemec A."/>
            <person name="Radolfova-Krizova L."/>
        </authorList>
    </citation>
    <scope>NUCLEOTIDE SEQUENCE [LARGE SCALE GENOMIC DNA]</scope>
    <source>
        <strain evidence="1 2">ANC 4999</strain>
    </source>
</reference>
<sequence length="131" mass="14787">MNAIPKFSEQIGSTFSELSISDDFVIQGTRVYFDLVQKAYSKVTSSISAVIEANEAIDSLVWNSTNDPQNDVDVDYDKLEVAKYNIAKVWDFDDVLAQIGQPFFLTKDQVESLNEILKAHFEEEKIKELAA</sequence>
<proteinExistence type="predicted"/>
<evidence type="ECO:0000313" key="2">
    <source>
        <dbReference type="Proteomes" id="UP000242765"/>
    </source>
</evidence>
<dbReference type="OrthoDB" id="6694751at2"/>
<dbReference type="AlphaFoldDB" id="A0A1Y3CFC2"/>
<dbReference type="EMBL" id="NEGB01000003">
    <property type="protein sequence ID" value="OTG65810.1"/>
    <property type="molecule type" value="Genomic_DNA"/>
</dbReference>
<protein>
    <submittedName>
        <fullName evidence="1">Uncharacterized protein</fullName>
    </submittedName>
</protein>
<gene>
    <name evidence="1" type="ORF">B9T28_06305</name>
</gene>
<keyword evidence="2" id="KW-1185">Reference proteome</keyword>
<dbReference type="STRING" id="1977882.B9T28_06305"/>
<organism evidence="1 2">
    <name type="scientific">Acinetobacter silvestris</name>
    <dbReference type="NCBI Taxonomy" id="1977882"/>
    <lineage>
        <taxon>Bacteria</taxon>
        <taxon>Pseudomonadati</taxon>
        <taxon>Pseudomonadota</taxon>
        <taxon>Gammaproteobacteria</taxon>
        <taxon>Moraxellales</taxon>
        <taxon>Moraxellaceae</taxon>
        <taxon>Acinetobacter</taxon>
    </lineage>
</organism>
<accession>A0A1Y3CFC2</accession>
<dbReference type="Proteomes" id="UP000242765">
    <property type="component" value="Unassembled WGS sequence"/>
</dbReference>
<evidence type="ECO:0000313" key="1">
    <source>
        <dbReference type="EMBL" id="OTG65810.1"/>
    </source>
</evidence>
<dbReference type="RefSeq" id="WP_086203106.1">
    <property type="nucleotide sequence ID" value="NZ_NEGB01000003.1"/>
</dbReference>
<name>A0A1Y3CFC2_9GAMM</name>